<gene>
    <name evidence="3" type="ORF">AFUS01_LOCUS41261</name>
</gene>
<dbReference type="Proteomes" id="UP000708208">
    <property type="component" value="Unassembled WGS sequence"/>
</dbReference>
<comment type="caution">
    <text evidence="3">The sequence shown here is derived from an EMBL/GenBank/DDBJ whole genome shotgun (WGS) entry which is preliminary data.</text>
</comment>
<evidence type="ECO:0000259" key="2">
    <source>
        <dbReference type="PROSITE" id="PS50191"/>
    </source>
</evidence>
<evidence type="ECO:0000313" key="4">
    <source>
        <dbReference type="Proteomes" id="UP000708208"/>
    </source>
</evidence>
<keyword evidence="1" id="KW-0732">Signal</keyword>
<dbReference type="AlphaFoldDB" id="A0A8J2LCR5"/>
<dbReference type="PANTHER" id="PTHR23324">
    <property type="entry name" value="SEC14 RELATED PROTEIN"/>
    <property type="match status" value="1"/>
</dbReference>
<dbReference type="InterPro" id="IPR001251">
    <property type="entry name" value="CRAL-TRIO_dom"/>
</dbReference>
<dbReference type="EMBL" id="CAJVCH010560869">
    <property type="protein sequence ID" value="CAG7831520.1"/>
    <property type="molecule type" value="Genomic_DNA"/>
</dbReference>
<evidence type="ECO:0000256" key="1">
    <source>
        <dbReference type="SAM" id="SignalP"/>
    </source>
</evidence>
<reference evidence="3" key="1">
    <citation type="submission" date="2021-06" db="EMBL/GenBank/DDBJ databases">
        <authorList>
            <person name="Hodson N. C."/>
            <person name="Mongue J. A."/>
            <person name="Jaron S. K."/>
        </authorList>
    </citation>
    <scope>NUCLEOTIDE SEQUENCE</scope>
</reference>
<feature type="signal peptide" evidence="1">
    <location>
        <begin position="1"/>
        <end position="15"/>
    </location>
</feature>
<dbReference type="PROSITE" id="PS50191">
    <property type="entry name" value="CRAL_TRIO"/>
    <property type="match status" value="1"/>
</dbReference>
<accession>A0A8J2LCR5</accession>
<dbReference type="CDD" id="cd00170">
    <property type="entry name" value="SEC14"/>
    <property type="match status" value="1"/>
</dbReference>
<proteinExistence type="predicted"/>
<keyword evidence="4" id="KW-1185">Reference proteome</keyword>
<dbReference type="OrthoDB" id="1434354at2759"/>
<dbReference type="InterPro" id="IPR051064">
    <property type="entry name" value="SEC14/CRAL-TRIO_domain"/>
</dbReference>
<sequence length="224" mass="25822">MKLFILFTILGIALGQEITDKNKNLVADYKDIDTEALLTWEAPREFQKAFPYYLSGFDEENAPIWIAEFGKWDVRKIIESGPENEKILRRYIQQFLKRAVESRSLKSTADIPVTEVNCIIDMEGYGSQQASSPPTLAVTMWFAGQIEQAWRNKLKSGFIVNSNYLFTTVWNLMKPLLGRNVYKVEVFGNNKDRWIPALLKTFPKSQIPEWYGGNKDHTPVKIYG</sequence>
<dbReference type="SMART" id="SM00516">
    <property type="entry name" value="SEC14"/>
    <property type="match status" value="1"/>
</dbReference>
<evidence type="ECO:0000313" key="3">
    <source>
        <dbReference type="EMBL" id="CAG7831520.1"/>
    </source>
</evidence>
<protein>
    <recommendedName>
        <fullName evidence="2">CRAL-TRIO domain-containing protein</fullName>
    </recommendedName>
</protein>
<dbReference type="GO" id="GO:0005737">
    <property type="term" value="C:cytoplasm"/>
    <property type="evidence" value="ECO:0007669"/>
    <property type="project" value="TreeGrafter"/>
</dbReference>
<organism evidence="3 4">
    <name type="scientific">Allacma fusca</name>
    <dbReference type="NCBI Taxonomy" id="39272"/>
    <lineage>
        <taxon>Eukaryota</taxon>
        <taxon>Metazoa</taxon>
        <taxon>Ecdysozoa</taxon>
        <taxon>Arthropoda</taxon>
        <taxon>Hexapoda</taxon>
        <taxon>Collembola</taxon>
        <taxon>Symphypleona</taxon>
        <taxon>Sminthuridae</taxon>
        <taxon>Allacma</taxon>
    </lineage>
</organism>
<dbReference type="PANTHER" id="PTHR23324:SF83">
    <property type="entry name" value="SEC14-LIKE PROTEIN 2"/>
    <property type="match status" value="1"/>
</dbReference>
<feature type="domain" description="CRAL-TRIO" evidence="2">
    <location>
        <begin position="42"/>
        <end position="219"/>
    </location>
</feature>
<dbReference type="Pfam" id="PF00650">
    <property type="entry name" value="CRAL_TRIO"/>
    <property type="match status" value="1"/>
</dbReference>
<name>A0A8J2LCR5_9HEXA</name>
<feature type="chain" id="PRO_5035185330" description="CRAL-TRIO domain-containing protein" evidence="1">
    <location>
        <begin position="16"/>
        <end position="224"/>
    </location>
</feature>